<feature type="non-terminal residue" evidence="5">
    <location>
        <position position="1"/>
    </location>
</feature>
<dbReference type="Gene3D" id="3.40.50.300">
    <property type="entry name" value="P-loop containing nucleotide triphosphate hydrolases"/>
    <property type="match status" value="1"/>
</dbReference>
<dbReference type="SUPFAM" id="SSF52540">
    <property type="entry name" value="P-loop containing nucleoside triphosphate hydrolases"/>
    <property type="match status" value="1"/>
</dbReference>
<dbReference type="PANTHER" id="PTHR12169">
    <property type="entry name" value="ATPASE N2B"/>
    <property type="match status" value="1"/>
</dbReference>
<dbReference type="Pfam" id="PF03969">
    <property type="entry name" value="AFG1_ATPase"/>
    <property type="match status" value="2"/>
</dbReference>
<gene>
    <name evidence="5" type="ORF">AOQ84DRAFT_433860</name>
</gene>
<dbReference type="InterPro" id="IPR005654">
    <property type="entry name" value="ATPase_AFG1-like"/>
</dbReference>
<keyword evidence="2" id="KW-0547">Nucleotide-binding</keyword>
<sequence length="651" mass="72439">MYSGGSSTGLTITNPLVLYRALLATNRISPDPAQHRLALHLQKLYERLRDYEPTVEYSHRLNQLGRAVGSHDGQSIPSDSHKIGTRGIWTSLLAQKEKRDSLALTRVLTSHEAALQLNSPKGLLLHGEVGTGKKTFAKLEQLRRNRSISSRDMFPQEEDHSLLWLARDMIQSSPILFLDEFQLPDRTASKIMSNLMTSFFQLGGVLIATSNRMPEELAKAIGMEFPQPPSRLESLGWMFGRRGVGNLHAQHGEFAAFLEVLKARCEIWEMESGKDYRRIDGLEDERIQINGIGNRASFLSDLEGQPMTVSEPPSQLISSDGLDVLENTQQPNALPKYYFVKSSLRSSLEQYNATPWTSGSMRVYGRTVIIPRQHAGISRWTFSELCGSTLGPADYITLSSTYDTLILTDVPIMTALQKNEARRFITLLDALYEARCKLLITAEAGPDDIFFPELQPRSGASTLTTNTAAPTEDADATYAETFSEAYQDATAPFRPNISSYGPTLSAEALEDDPPNRARRPGSSFTDERRPGERGHAYGPDFGRTAAFIGEDERFAYKRARSRLWEMCGARWWPLPLAQRRWEAPVGEVSSAASLDQAVHGEGGLAVEDGKGEGVGGSREVNEKQDEVLFRHEASPFRTHADPPPKISWTHV</sequence>
<evidence type="ECO:0008006" key="7">
    <source>
        <dbReference type="Google" id="ProtNLM"/>
    </source>
</evidence>
<reference evidence="5 6" key="1">
    <citation type="journal article" date="2016" name="Nat. Commun.">
        <title>Ectomycorrhizal ecology is imprinted in the genome of the dominant symbiotic fungus Cenococcum geophilum.</title>
        <authorList>
            <consortium name="DOE Joint Genome Institute"/>
            <person name="Peter M."/>
            <person name="Kohler A."/>
            <person name="Ohm R.A."/>
            <person name="Kuo A."/>
            <person name="Krutzmann J."/>
            <person name="Morin E."/>
            <person name="Arend M."/>
            <person name="Barry K.W."/>
            <person name="Binder M."/>
            <person name="Choi C."/>
            <person name="Clum A."/>
            <person name="Copeland A."/>
            <person name="Grisel N."/>
            <person name="Haridas S."/>
            <person name="Kipfer T."/>
            <person name="LaButti K."/>
            <person name="Lindquist E."/>
            <person name="Lipzen A."/>
            <person name="Maire R."/>
            <person name="Meier B."/>
            <person name="Mihaltcheva S."/>
            <person name="Molinier V."/>
            <person name="Murat C."/>
            <person name="Poggeler S."/>
            <person name="Quandt C.A."/>
            <person name="Sperisen C."/>
            <person name="Tritt A."/>
            <person name="Tisserant E."/>
            <person name="Crous P.W."/>
            <person name="Henrissat B."/>
            <person name="Nehls U."/>
            <person name="Egli S."/>
            <person name="Spatafora J.W."/>
            <person name="Grigoriev I.V."/>
            <person name="Martin F.M."/>
        </authorList>
    </citation>
    <scope>NUCLEOTIDE SEQUENCE [LARGE SCALE GENOMIC DNA]</scope>
    <source>
        <strain evidence="5 6">CBS 207.34</strain>
    </source>
</reference>
<feature type="compositionally biased region" description="Basic and acidic residues" evidence="4">
    <location>
        <begin position="525"/>
        <end position="535"/>
    </location>
</feature>
<dbReference type="AlphaFoldDB" id="A0A8E2JNJ1"/>
<feature type="region of interest" description="Disordered" evidence="4">
    <location>
        <begin position="631"/>
        <end position="651"/>
    </location>
</feature>
<dbReference type="OrthoDB" id="548867at2759"/>
<dbReference type="GO" id="GO:0005739">
    <property type="term" value="C:mitochondrion"/>
    <property type="evidence" value="ECO:0007669"/>
    <property type="project" value="TreeGrafter"/>
</dbReference>
<protein>
    <recommendedName>
        <fullName evidence="7">AAA+ ATPase domain-containing protein</fullName>
    </recommendedName>
</protein>
<keyword evidence="6" id="KW-1185">Reference proteome</keyword>
<accession>A0A8E2JNJ1</accession>
<feature type="region of interest" description="Disordered" evidence="4">
    <location>
        <begin position="502"/>
        <end position="540"/>
    </location>
</feature>
<proteinExistence type="inferred from homology"/>
<dbReference type="GO" id="GO:0016887">
    <property type="term" value="F:ATP hydrolysis activity"/>
    <property type="evidence" value="ECO:0007669"/>
    <property type="project" value="InterPro"/>
</dbReference>
<dbReference type="GO" id="GO:0005524">
    <property type="term" value="F:ATP binding"/>
    <property type="evidence" value="ECO:0007669"/>
    <property type="project" value="UniProtKB-KW"/>
</dbReference>
<comment type="similarity">
    <text evidence="1">Belongs to the AFG1 ATPase family.</text>
</comment>
<evidence type="ECO:0000313" key="6">
    <source>
        <dbReference type="Proteomes" id="UP000250140"/>
    </source>
</evidence>
<dbReference type="PANTHER" id="PTHR12169:SF2">
    <property type="entry name" value="AFG1P"/>
    <property type="match status" value="1"/>
</dbReference>
<feature type="compositionally biased region" description="Basic and acidic residues" evidence="4">
    <location>
        <begin position="631"/>
        <end position="642"/>
    </location>
</feature>
<organism evidence="5 6">
    <name type="scientific">Glonium stellatum</name>
    <dbReference type="NCBI Taxonomy" id="574774"/>
    <lineage>
        <taxon>Eukaryota</taxon>
        <taxon>Fungi</taxon>
        <taxon>Dikarya</taxon>
        <taxon>Ascomycota</taxon>
        <taxon>Pezizomycotina</taxon>
        <taxon>Dothideomycetes</taxon>
        <taxon>Pleosporomycetidae</taxon>
        <taxon>Gloniales</taxon>
        <taxon>Gloniaceae</taxon>
        <taxon>Glonium</taxon>
    </lineage>
</organism>
<evidence type="ECO:0000313" key="5">
    <source>
        <dbReference type="EMBL" id="OCL03602.1"/>
    </source>
</evidence>
<dbReference type="CDD" id="cd00009">
    <property type="entry name" value="AAA"/>
    <property type="match status" value="1"/>
</dbReference>
<evidence type="ECO:0000256" key="2">
    <source>
        <dbReference type="ARBA" id="ARBA00022741"/>
    </source>
</evidence>
<name>A0A8E2JNJ1_9PEZI</name>
<evidence type="ECO:0000256" key="4">
    <source>
        <dbReference type="SAM" id="MobiDB-lite"/>
    </source>
</evidence>
<evidence type="ECO:0000256" key="3">
    <source>
        <dbReference type="ARBA" id="ARBA00022840"/>
    </source>
</evidence>
<evidence type="ECO:0000256" key="1">
    <source>
        <dbReference type="ARBA" id="ARBA00010322"/>
    </source>
</evidence>
<dbReference type="InterPro" id="IPR027417">
    <property type="entry name" value="P-loop_NTPase"/>
</dbReference>
<keyword evidence="3" id="KW-0067">ATP-binding</keyword>
<dbReference type="Proteomes" id="UP000250140">
    <property type="component" value="Unassembled WGS sequence"/>
</dbReference>
<dbReference type="EMBL" id="KV750705">
    <property type="protein sequence ID" value="OCL03602.1"/>
    <property type="molecule type" value="Genomic_DNA"/>
</dbReference>